<dbReference type="EMBL" id="JACGWZ010000009">
    <property type="protein sequence ID" value="MBA8827700.1"/>
    <property type="molecule type" value="Genomic_DNA"/>
</dbReference>
<evidence type="ECO:0000256" key="2">
    <source>
        <dbReference type="SAM" id="Phobius"/>
    </source>
</evidence>
<accession>A0A839E3S9</accession>
<protein>
    <submittedName>
        <fullName evidence="3">Uncharacterized protein</fullName>
    </submittedName>
</protein>
<keyword evidence="2" id="KW-1133">Transmembrane helix</keyword>
<reference evidence="3 4" key="1">
    <citation type="submission" date="2020-07" db="EMBL/GenBank/DDBJ databases">
        <title>Sequencing the genomes of 1000 actinobacteria strains.</title>
        <authorList>
            <person name="Klenk H.-P."/>
        </authorList>
    </citation>
    <scope>NUCLEOTIDE SEQUENCE [LARGE SCALE GENOMIC DNA]</scope>
    <source>
        <strain evidence="3 4">DSM 45975</strain>
    </source>
</reference>
<gene>
    <name evidence="3" type="ORF">FHX42_005105</name>
</gene>
<organism evidence="3 4">
    <name type="scientific">Halosaccharopolyspora lacisalsi</name>
    <dbReference type="NCBI Taxonomy" id="1000566"/>
    <lineage>
        <taxon>Bacteria</taxon>
        <taxon>Bacillati</taxon>
        <taxon>Actinomycetota</taxon>
        <taxon>Actinomycetes</taxon>
        <taxon>Pseudonocardiales</taxon>
        <taxon>Pseudonocardiaceae</taxon>
        <taxon>Halosaccharopolyspora</taxon>
    </lineage>
</organism>
<evidence type="ECO:0000313" key="4">
    <source>
        <dbReference type="Proteomes" id="UP000569329"/>
    </source>
</evidence>
<keyword evidence="2" id="KW-0812">Transmembrane</keyword>
<proteinExistence type="predicted"/>
<evidence type="ECO:0000313" key="3">
    <source>
        <dbReference type="EMBL" id="MBA8827700.1"/>
    </source>
</evidence>
<evidence type="ECO:0000256" key="1">
    <source>
        <dbReference type="SAM" id="MobiDB-lite"/>
    </source>
</evidence>
<keyword evidence="4" id="KW-1185">Reference proteome</keyword>
<dbReference type="RefSeq" id="WP_182546862.1">
    <property type="nucleotide sequence ID" value="NZ_JACGWZ010000009.1"/>
</dbReference>
<comment type="caution">
    <text evidence="3">The sequence shown here is derived from an EMBL/GenBank/DDBJ whole genome shotgun (WGS) entry which is preliminary data.</text>
</comment>
<sequence length="97" mass="9811">MFDTAHAQILGSLAVSGTSVLVVATALVAFGYVRDCSGQHAGAGPGATTVAHIQAALAAETARGSTPPKAVAHHPGRHRSSAYQYPVLQLGLRPATP</sequence>
<dbReference type="Proteomes" id="UP000569329">
    <property type="component" value="Unassembled WGS sequence"/>
</dbReference>
<feature type="transmembrane region" description="Helical" evidence="2">
    <location>
        <begin position="12"/>
        <end position="33"/>
    </location>
</feature>
<keyword evidence="2" id="KW-0472">Membrane</keyword>
<name>A0A839E3S9_9PSEU</name>
<feature type="compositionally biased region" description="Basic residues" evidence="1">
    <location>
        <begin position="71"/>
        <end position="80"/>
    </location>
</feature>
<feature type="region of interest" description="Disordered" evidence="1">
    <location>
        <begin position="61"/>
        <end position="83"/>
    </location>
</feature>
<dbReference type="AlphaFoldDB" id="A0A839E3S9"/>